<dbReference type="Gene3D" id="1.10.10.10">
    <property type="entry name" value="Winged helix-like DNA-binding domain superfamily/Winged helix DNA-binding domain"/>
    <property type="match status" value="1"/>
</dbReference>
<evidence type="ECO:0000313" key="2">
    <source>
        <dbReference type="EMBL" id="TDN90297.1"/>
    </source>
</evidence>
<evidence type="ECO:0000313" key="3">
    <source>
        <dbReference type="Proteomes" id="UP000294737"/>
    </source>
</evidence>
<protein>
    <submittedName>
        <fullName evidence="2">ArsR family transcriptional regulator</fullName>
    </submittedName>
</protein>
<dbReference type="GO" id="GO:0003700">
    <property type="term" value="F:DNA-binding transcription factor activity"/>
    <property type="evidence" value="ECO:0007669"/>
    <property type="project" value="InterPro"/>
</dbReference>
<dbReference type="AlphaFoldDB" id="A0A4R6G708"/>
<dbReference type="RefSeq" id="WP_112992346.1">
    <property type="nucleotide sequence ID" value="NZ_PTLZ01000002.1"/>
</dbReference>
<dbReference type="OrthoDB" id="9791888at2"/>
<dbReference type="SMART" id="SM00418">
    <property type="entry name" value="HTH_ARSR"/>
    <property type="match status" value="1"/>
</dbReference>
<sequence length="116" mass="13031">MVELNSQKLDAVFTALGDVTRRKMLRLLADGERTISELAAPFDMSLAGASKHVKALENAGLILRTVQGRTHTCSLQAAPLAAAEDWLRFYENFWSDRLDALERELQKSTKAKRRKT</sequence>
<dbReference type="InterPro" id="IPR001845">
    <property type="entry name" value="HTH_ArsR_DNA-bd_dom"/>
</dbReference>
<dbReference type="PANTHER" id="PTHR38600:SF2">
    <property type="entry name" value="SLL0088 PROTEIN"/>
    <property type="match status" value="1"/>
</dbReference>
<dbReference type="InterPro" id="IPR011991">
    <property type="entry name" value="ArsR-like_HTH"/>
</dbReference>
<dbReference type="PROSITE" id="PS50987">
    <property type="entry name" value="HTH_ARSR_2"/>
    <property type="match status" value="1"/>
</dbReference>
<dbReference type="SUPFAM" id="SSF46785">
    <property type="entry name" value="Winged helix' DNA-binding domain"/>
    <property type="match status" value="1"/>
</dbReference>
<proteinExistence type="predicted"/>
<accession>A0A4R6G708</accession>
<dbReference type="Pfam" id="PF12840">
    <property type="entry name" value="HTH_20"/>
    <property type="match status" value="1"/>
</dbReference>
<dbReference type="NCBIfam" id="NF033788">
    <property type="entry name" value="HTH_metalloreg"/>
    <property type="match status" value="1"/>
</dbReference>
<dbReference type="CDD" id="cd00090">
    <property type="entry name" value="HTH_ARSR"/>
    <property type="match status" value="1"/>
</dbReference>
<organism evidence="2 3">
    <name type="scientific">Herminiimonas fonticola</name>
    <dbReference type="NCBI Taxonomy" id="303380"/>
    <lineage>
        <taxon>Bacteria</taxon>
        <taxon>Pseudomonadati</taxon>
        <taxon>Pseudomonadota</taxon>
        <taxon>Betaproteobacteria</taxon>
        <taxon>Burkholderiales</taxon>
        <taxon>Oxalobacteraceae</taxon>
        <taxon>Herminiimonas</taxon>
    </lineage>
</organism>
<comment type="caution">
    <text evidence="2">The sequence shown here is derived from an EMBL/GenBank/DDBJ whole genome shotgun (WGS) entry which is preliminary data.</text>
</comment>
<name>A0A4R6G708_9BURK</name>
<gene>
    <name evidence="2" type="ORF">EV677_2373</name>
</gene>
<evidence type="ECO:0000259" key="1">
    <source>
        <dbReference type="PROSITE" id="PS50987"/>
    </source>
</evidence>
<feature type="domain" description="HTH arsR-type" evidence="1">
    <location>
        <begin position="1"/>
        <end position="95"/>
    </location>
</feature>
<dbReference type="Proteomes" id="UP000294737">
    <property type="component" value="Unassembled WGS sequence"/>
</dbReference>
<keyword evidence="3" id="KW-1185">Reference proteome</keyword>
<dbReference type="InterPro" id="IPR036388">
    <property type="entry name" value="WH-like_DNA-bd_sf"/>
</dbReference>
<dbReference type="InterPro" id="IPR036390">
    <property type="entry name" value="WH_DNA-bd_sf"/>
</dbReference>
<reference evidence="2 3" key="1">
    <citation type="submission" date="2019-03" db="EMBL/GenBank/DDBJ databases">
        <title>Genomic Encyclopedia of Type Strains, Phase IV (KMG-IV): sequencing the most valuable type-strain genomes for metagenomic binning, comparative biology and taxonomic classification.</title>
        <authorList>
            <person name="Goeker M."/>
        </authorList>
    </citation>
    <scope>NUCLEOTIDE SEQUENCE [LARGE SCALE GENOMIC DNA]</scope>
    <source>
        <strain evidence="2 3">DSM 18555</strain>
    </source>
</reference>
<dbReference type="EMBL" id="SNWF01000005">
    <property type="protein sequence ID" value="TDN90297.1"/>
    <property type="molecule type" value="Genomic_DNA"/>
</dbReference>
<dbReference type="PANTHER" id="PTHR38600">
    <property type="entry name" value="TRANSCRIPTIONAL REGULATORY PROTEIN"/>
    <property type="match status" value="1"/>
</dbReference>